<feature type="transmembrane region" description="Helical" evidence="7">
    <location>
        <begin position="65"/>
        <end position="87"/>
    </location>
</feature>
<feature type="transmembrane region" description="Helical" evidence="7">
    <location>
        <begin position="395"/>
        <end position="416"/>
    </location>
</feature>
<dbReference type="InterPro" id="IPR052031">
    <property type="entry name" value="Membrane_Transporter-Flippase"/>
</dbReference>
<keyword evidence="6 7" id="KW-0472">Membrane</keyword>
<keyword evidence="2" id="KW-0813">Transport</keyword>
<dbReference type="InterPro" id="IPR048279">
    <property type="entry name" value="MdtK-like"/>
</dbReference>
<reference evidence="8" key="2">
    <citation type="submission" date="2021-04" db="EMBL/GenBank/DDBJ databases">
        <authorList>
            <person name="Gilroy R."/>
        </authorList>
    </citation>
    <scope>NUCLEOTIDE SEQUENCE</scope>
    <source>
        <strain evidence="8">811</strain>
    </source>
</reference>
<name>A0A9D1V7H6_9FIRM</name>
<dbReference type="Proteomes" id="UP000824204">
    <property type="component" value="Unassembled WGS sequence"/>
</dbReference>
<dbReference type="NCBIfam" id="TIGR00797">
    <property type="entry name" value="matE"/>
    <property type="match status" value="1"/>
</dbReference>
<evidence type="ECO:0000256" key="2">
    <source>
        <dbReference type="ARBA" id="ARBA00022448"/>
    </source>
</evidence>
<evidence type="ECO:0000313" key="8">
    <source>
        <dbReference type="EMBL" id="HIX07184.1"/>
    </source>
</evidence>
<proteinExistence type="predicted"/>
<dbReference type="GO" id="GO:0005886">
    <property type="term" value="C:plasma membrane"/>
    <property type="evidence" value="ECO:0007669"/>
    <property type="project" value="UniProtKB-SubCell"/>
</dbReference>
<evidence type="ECO:0000256" key="4">
    <source>
        <dbReference type="ARBA" id="ARBA00022692"/>
    </source>
</evidence>
<dbReference type="AlphaFoldDB" id="A0A9D1V7H6"/>
<dbReference type="GO" id="GO:0015297">
    <property type="term" value="F:antiporter activity"/>
    <property type="evidence" value="ECO:0007669"/>
    <property type="project" value="InterPro"/>
</dbReference>
<dbReference type="CDD" id="cd13138">
    <property type="entry name" value="MATE_yoeA_like"/>
    <property type="match status" value="1"/>
</dbReference>
<reference evidence="8" key="1">
    <citation type="journal article" date="2021" name="PeerJ">
        <title>Extensive microbial diversity within the chicken gut microbiome revealed by metagenomics and culture.</title>
        <authorList>
            <person name="Gilroy R."/>
            <person name="Ravi A."/>
            <person name="Getino M."/>
            <person name="Pursley I."/>
            <person name="Horton D.L."/>
            <person name="Alikhan N.F."/>
            <person name="Baker D."/>
            <person name="Gharbi K."/>
            <person name="Hall N."/>
            <person name="Watson M."/>
            <person name="Adriaenssens E.M."/>
            <person name="Foster-Nyarko E."/>
            <person name="Jarju S."/>
            <person name="Secka A."/>
            <person name="Antonio M."/>
            <person name="Oren A."/>
            <person name="Chaudhuri R.R."/>
            <person name="La Ragione R."/>
            <person name="Hildebrand F."/>
            <person name="Pallen M.J."/>
        </authorList>
    </citation>
    <scope>NUCLEOTIDE SEQUENCE</scope>
    <source>
        <strain evidence="8">811</strain>
    </source>
</reference>
<evidence type="ECO:0000256" key="6">
    <source>
        <dbReference type="ARBA" id="ARBA00023136"/>
    </source>
</evidence>
<sequence>MHAERARKKELDMTSRPLLGKIFLFSLPIMLTGILQLLYNASDIIVLGHFASDVSAGAVGSTGSLINLTVNLFMGLSVGACTAAARWIGAENEQRLDRVVHTAILLALIGGVIVGVFGVFCSKYMLIAMDVPQDSVLPLSTTYLQIYFAGMPFNLLYNFGSSLCRARGDSRTPLLFLCAAGVANVGLNIFFVVVCRMDVAGVALGTIIAQMISSSLVLTHLCRLKGHCHVNLKKLRIYKDAFGDIVRIGLPAGIQGCIFSLSNVVIQSSINSFKDVAITANAEASNIEGFVYTTMNAVSQACLTFTGQNYGARNRKNIDVTLFDSLIVVVLLGLAVGFGAYFAGSFLLSIYTKSPDVIRLGLERMSVICTTYCLCGIMEVLVGSMRGMGHSVVPMLMSIIGVCGVRIVYIYTFFAANRTLFNLYLSYPISWAITILAHAICLFFVRKREFKRLAAALPVEPTDPPTAPAEAA</sequence>
<feature type="transmembrane region" description="Helical" evidence="7">
    <location>
        <begin position="199"/>
        <end position="218"/>
    </location>
</feature>
<dbReference type="PIRSF" id="PIRSF006603">
    <property type="entry name" value="DinF"/>
    <property type="match status" value="1"/>
</dbReference>
<feature type="transmembrane region" description="Helical" evidence="7">
    <location>
        <begin position="99"/>
        <end position="120"/>
    </location>
</feature>
<gene>
    <name evidence="8" type="ORF">H9741_01795</name>
</gene>
<feature type="transmembrane region" description="Helical" evidence="7">
    <location>
        <begin position="140"/>
        <end position="160"/>
    </location>
</feature>
<organism evidence="8 9">
    <name type="scientific">Candidatus Borkfalkia faecipullorum</name>
    <dbReference type="NCBI Taxonomy" id="2838510"/>
    <lineage>
        <taxon>Bacteria</taxon>
        <taxon>Bacillati</taxon>
        <taxon>Bacillota</taxon>
        <taxon>Clostridia</taxon>
        <taxon>Christensenellales</taxon>
        <taxon>Christensenellaceae</taxon>
        <taxon>Candidatus Borkfalkia</taxon>
    </lineage>
</organism>
<keyword evidence="3" id="KW-1003">Cell membrane</keyword>
<feature type="transmembrane region" description="Helical" evidence="7">
    <location>
        <begin position="172"/>
        <end position="193"/>
    </location>
</feature>
<evidence type="ECO:0000256" key="3">
    <source>
        <dbReference type="ARBA" id="ARBA00022475"/>
    </source>
</evidence>
<dbReference type="InterPro" id="IPR002528">
    <property type="entry name" value="MATE_fam"/>
</dbReference>
<feature type="transmembrane region" description="Helical" evidence="7">
    <location>
        <begin position="322"/>
        <end position="344"/>
    </location>
</feature>
<dbReference type="PANTHER" id="PTHR43549:SF3">
    <property type="entry name" value="MULTIDRUG RESISTANCE PROTEIN YPNP-RELATED"/>
    <property type="match status" value="1"/>
</dbReference>
<dbReference type="EMBL" id="DXFX01000024">
    <property type="protein sequence ID" value="HIX07184.1"/>
    <property type="molecule type" value="Genomic_DNA"/>
</dbReference>
<dbReference type="Pfam" id="PF01554">
    <property type="entry name" value="MatE"/>
    <property type="match status" value="2"/>
</dbReference>
<dbReference type="PANTHER" id="PTHR43549">
    <property type="entry name" value="MULTIDRUG RESISTANCE PROTEIN YPNP-RELATED"/>
    <property type="match status" value="1"/>
</dbReference>
<comment type="caution">
    <text evidence="8">The sequence shown here is derived from an EMBL/GenBank/DDBJ whole genome shotgun (WGS) entry which is preliminary data.</text>
</comment>
<accession>A0A9D1V7H6</accession>
<feature type="transmembrane region" description="Helical" evidence="7">
    <location>
        <begin position="21"/>
        <end position="39"/>
    </location>
</feature>
<evidence type="ECO:0000256" key="5">
    <source>
        <dbReference type="ARBA" id="ARBA00022989"/>
    </source>
</evidence>
<feature type="transmembrane region" description="Helical" evidence="7">
    <location>
        <begin position="428"/>
        <end position="445"/>
    </location>
</feature>
<keyword evidence="5 7" id="KW-1133">Transmembrane helix</keyword>
<keyword evidence="4 7" id="KW-0812">Transmembrane</keyword>
<evidence type="ECO:0000256" key="7">
    <source>
        <dbReference type="SAM" id="Phobius"/>
    </source>
</evidence>
<comment type="subcellular location">
    <subcellularLocation>
        <location evidence="1">Cell membrane</location>
        <topology evidence="1">Multi-pass membrane protein</topology>
    </subcellularLocation>
</comment>
<protein>
    <submittedName>
        <fullName evidence="8">MATE family efflux transporter</fullName>
    </submittedName>
</protein>
<evidence type="ECO:0000313" key="9">
    <source>
        <dbReference type="Proteomes" id="UP000824204"/>
    </source>
</evidence>
<evidence type="ECO:0000256" key="1">
    <source>
        <dbReference type="ARBA" id="ARBA00004651"/>
    </source>
</evidence>
<dbReference type="GO" id="GO:0042910">
    <property type="term" value="F:xenobiotic transmembrane transporter activity"/>
    <property type="evidence" value="ECO:0007669"/>
    <property type="project" value="InterPro"/>
</dbReference>
<feature type="transmembrane region" description="Helical" evidence="7">
    <location>
        <begin position="364"/>
        <end position="383"/>
    </location>
</feature>